<dbReference type="AlphaFoldDB" id="A0A109QXS2"/>
<dbReference type="InterPro" id="IPR015813">
    <property type="entry name" value="Pyrv/PenolPyrv_kinase-like_dom"/>
</dbReference>
<dbReference type="Pfam" id="PF13714">
    <property type="entry name" value="PEP_mutase"/>
    <property type="match status" value="1"/>
</dbReference>
<dbReference type="KEGG" id="mvd:AWU67_08185"/>
<proteinExistence type="predicted"/>
<dbReference type="RefSeq" id="WP_067227760.1">
    <property type="nucleotide sequence ID" value="NZ_CP014145.1"/>
</dbReference>
<reference evidence="1 2" key="1">
    <citation type="journal article" date="2016" name="J. Biotechnol.">
        <title>First complete genome sequence of a species in the genus Microterricola, an extremophilic cold active enzyme producing bacterial strain ERGS5:02 isolated from Sikkim Himalaya.</title>
        <authorList>
            <person name="Himanshu"/>
            <person name="Swarnkar M.K."/>
            <person name="Singh D."/>
            <person name="Kumar R."/>
        </authorList>
    </citation>
    <scope>NUCLEOTIDE SEQUENCE [LARGE SCALE GENOMIC DNA]</scope>
    <source>
        <strain evidence="1 2">ERGS5:02</strain>
    </source>
</reference>
<dbReference type="Gene3D" id="3.20.20.60">
    <property type="entry name" value="Phosphoenolpyruvate-binding domains"/>
    <property type="match status" value="1"/>
</dbReference>
<protein>
    <recommendedName>
        <fullName evidence="3">2-Methylisocitrate lyase, PEP mutase family</fullName>
    </recommendedName>
</protein>
<dbReference type="InterPro" id="IPR040442">
    <property type="entry name" value="Pyrv_kinase-like_dom_sf"/>
</dbReference>
<dbReference type="CDD" id="cd00377">
    <property type="entry name" value="ICL_PEPM"/>
    <property type="match status" value="1"/>
</dbReference>
<gene>
    <name evidence="1" type="ORF">AWU67_08185</name>
</gene>
<dbReference type="OrthoDB" id="9780430at2"/>
<dbReference type="GO" id="GO:0003824">
    <property type="term" value="F:catalytic activity"/>
    <property type="evidence" value="ECO:0007669"/>
    <property type="project" value="InterPro"/>
</dbReference>
<dbReference type="InterPro" id="IPR039556">
    <property type="entry name" value="ICL/PEPM"/>
</dbReference>
<dbReference type="PANTHER" id="PTHR42905">
    <property type="entry name" value="PHOSPHOENOLPYRUVATE CARBOXYLASE"/>
    <property type="match status" value="1"/>
</dbReference>
<dbReference type="PANTHER" id="PTHR42905:SF16">
    <property type="entry name" value="CARBOXYPHOSPHONOENOLPYRUVATE PHOSPHONOMUTASE-LIKE PROTEIN (AFU_ORTHOLOGUE AFUA_5G07230)"/>
    <property type="match status" value="1"/>
</dbReference>
<reference evidence="2" key="2">
    <citation type="submission" date="2016-01" db="EMBL/GenBank/DDBJ databases">
        <title>First complete genome sequence of a species in the genus Microterricola, an extremophilic cold active enzyme producing strain ERGS5:02 isolated from Sikkim Himalaya.</title>
        <authorList>
            <person name="Kumar R."/>
            <person name="Singh D."/>
            <person name="Swarnkar M.K."/>
        </authorList>
    </citation>
    <scope>NUCLEOTIDE SEQUENCE [LARGE SCALE GENOMIC DNA]</scope>
    <source>
        <strain evidence="2">ERGS5:02</strain>
    </source>
</reference>
<evidence type="ECO:0000313" key="2">
    <source>
        <dbReference type="Proteomes" id="UP000058305"/>
    </source>
</evidence>
<dbReference type="EMBL" id="CP014145">
    <property type="protein sequence ID" value="AMB58850.1"/>
    <property type="molecule type" value="Genomic_DNA"/>
</dbReference>
<sequence length="263" mass="27176">MATFRELHFADTPLLLPNAWDLGSALAFADAGFAAIGTTSFGVAASAGRPDGDGSGQAATAVLAAQLCRLPVYVTVDIEDGYSNDPAEVAEFVAELAELGVAGVNMEDSVAGHLVDAAAFADKVAAVKRRAPGVFINARVDNFWFDEQATVDAVLLRARAYADAGADGIFVPGVAEAEDIRGITAGTPLPVNVLAHPTLTVAQLAELGVRRVSSGSLPYRAAVDAALNSVVALRDGRQPPAATPYWQMQGRLAAFSRGTAGRP</sequence>
<accession>A0A109QXS2</accession>
<evidence type="ECO:0008006" key="3">
    <source>
        <dbReference type="Google" id="ProtNLM"/>
    </source>
</evidence>
<dbReference type="SUPFAM" id="SSF51621">
    <property type="entry name" value="Phosphoenolpyruvate/pyruvate domain"/>
    <property type="match status" value="1"/>
</dbReference>
<keyword evidence="2" id="KW-1185">Reference proteome</keyword>
<name>A0A109QXS2_9MICO</name>
<dbReference type="Proteomes" id="UP000058305">
    <property type="component" value="Chromosome"/>
</dbReference>
<evidence type="ECO:0000313" key="1">
    <source>
        <dbReference type="EMBL" id="AMB58850.1"/>
    </source>
</evidence>
<organism evidence="1 2">
    <name type="scientific">Microterricola viridarii</name>
    <dbReference type="NCBI Taxonomy" id="412690"/>
    <lineage>
        <taxon>Bacteria</taxon>
        <taxon>Bacillati</taxon>
        <taxon>Actinomycetota</taxon>
        <taxon>Actinomycetes</taxon>
        <taxon>Micrococcales</taxon>
        <taxon>Microbacteriaceae</taxon>
        <taxon>Microterricola</taxon>
    </lineage>
</organism>